<sequence length="45" mass="4832">MGVGSGFFGAHAPLRAMRKPVAANKRTKLSRMRKATIAFIWGGEG</sequence>
<dbReference type="Proteomes" id="UP000784880">
    <property type="component" value="Unassembled WGS sequence"/>
</dbReference>
<dbReference type="RefSeq" id="WP_217069281.1">
    <property type="nucleotide sequence ID" value="NZ_JAHQCS010000179.1"/>
</dbReference>
<proteinExistence type="predicted"/>
<dbReference type="EMBL" id="JAHQCS010000179">
    <property type="protein sequence ID" value="MBU9714588.1"/>
    <property type="molecule type" value="Genomic_DNA"/>
</dbReference>
<reference evidence="1 2" key="1">
    <citation type="submission" date="2021-06" db="EMBL/GenBank/DDBJ databases">
        <title>Bacillus sp. RD4P76, an endophyte from a halophyte.</title>
        <authorList>
            <person name="Sun J.-Q."/>
        </authorList>
    </citation>
    <scope>NUCLEOTIDE SEQUENCE [LARGE SCALE GENOMIC DNA]</scope>
    <source>
        <strain evidence="1 2">CGMCC 1.15917</strain>
    </source>
</reference>
<organism evidence="1 2">
    <name type="scientific">Evansella tamaricis</name>
    <dbReference type="NCBI Taxonomy" id="2069301"/>
    <lineage>
        <taxon>Bacteria</taxon>
        <taxon>Bacillati</taxon>
        <taxon>Bacillota</taxon>
        <taxon>Bacilli</taxon>
        <taxon>Bacillales</taxon>
        <taxon>Bacillaceae</taxon>
        <taxon>Evansella</taxon>
    </lineage>
</organism>
<protein>
    <submittedName>
        <fullName evidence="1">Uncharacterized protein</fullName>
    </submittedName>
</protein>
<evidence type="ECO:0000313" key="1">
    <source>
        <dbReference type="EMBL" id="MBU9714588.1"/>
    </source>
</evidence>
<comment type="caution">
    <text evidence="1">The sequence shown here is derived from an EMBL/GenBank/DDBJ whole genome shotgun (WGS) entry which is preliminary data.</text>
</comment>
<accession>A0ABS6JM28</accession>
<gene>
    <name evidence="1" type="ORF">KS419_22855</name>
</gene>
<keyword evidence="2" id="KW-1185">Reference proteome</keyword>
<name>A0ABS6JM28_9BACI</name>
<evidence type="ECO:0000313" key="2">
    <source>
        <dbReference type="Proteomes" id="UP000784880"/>
    </source>
</evidence>